<dbReference type="GO" id="GO:0016491">
    <property type="term" value="F:oxidoreductase activity"/>
    <property type="evidence" value="ECO:0007669"/>
    <property type="project" value="InterPro"/>
</dbReference>
<keyword evidence="4" id="KW-0521">NADP</keyword>
<evidence type="ECO:0000256" key="6">
    <source>
        <dbReference type="ARBA" id="ARBA00023315"/>
    </source>
</evidence>
<dbReference type="GO" id="GO:0031177">
    <property type="term" value="F:phosphopantetheine binding"/>
    <property type="evidence" value="ECO:0007669"/>
    <property type="project" value="InterPro"/>
</dbReference>
<accession>A0A3S1D4P6</accession>
<feature type="active site" description="Proton acceptor; for dehydratase activity" evidence="8">
    <location>
        <position position="931"/>
    </location>
</feature>
<dbReference type="Pfam" id="PF08240">
    <property type="entry name" value="ADH_N"/>
    <property type="match status" value="1"/>
</dbReference>
<dbReference type="PROSITE" id="PS50075">
    <property type="entry name" value="CARRIER"/>
    <property type="match status" value="1"/>
</dbReference>
<evidence type="ECO:0000256" key="8">
    <source>
        <dbReference type="PROSITE-ProRule" id="PRU01363"/>
    </source>
</evidence>
<dbReference type="InterPro" id="IPR049551">
    <property type="entry name" value="PKS_DH_C"/>
</dbReference>
<evidence type="ECO:0000313" key="12">
    <source>
        <dbReference type="EMBL" id="NSL87031.1"/>
    </source>
</evidence>
<dbReference type="Pfam" id="PF00109">
    <property type="entry name" value="ketoacyl-synt"/>
    <property type="match status" value="1"/>
</dbReference>
<keyword evidence="2" id="KW-0597">Phosphoprotein</keyword>
<dbReference type="SUPFAM" id="SSF53901">
    <property type="entry name" value="Thiolase-like"/>
    <property type="match status" value="1"/>
</dbReference>
<dbReference type="PROSITE" id="PS00606">
    <property type="entry name" value="KS3_1"/>
    <property type="match status" value="1"/>
</dbReference>
<name>A0A3S1D4P6_9BACT</name>
<evidence type="ECO:0000256" key="7">
    <source>
        <dbReference type="ARBA" id="ARBA00054155"/>
    </source>
</evidence>
<dbReference type="InterPro" id="IPR014043">
    <property type="entry name" value="Acyl_transferase_dom"/>
</dbReference>
<dbReference type="InterPro" id="IPR013149">
    <property type="entry name" value="ADH-like_C"/>
</dbReference>
<dbReference type="InterPro" id="IPR009081">
    <property type="entry name" value="PP-bd_ACP"/>
</dbReference>
<dbReference type="Gene3D" id="3.30.70.3290">
    <property type="match status" value="1"/>
</dbReference>
<dbReference type="FunFam" id="3.40.366.10:FF:000002">
    <property type="entry name" value="Probable polyketide synthase 2"/>
    <property type="match status" value="1"/>
</dbReference>
<dbReference type="InterPro" id="IPR032821">
    <property type="entry name" value="PKS_assoc"/>
</dbReference>
<dbReference type="InterPro" id="IPR016036">
    <property type="entry name" value="Malonyl_transacylase_ACP-bd"/>
</dbReference>
<dbReference type="GO" id="GO:0005737">
    <property type="term" value="C:cytoplasm"/>
    <property type="evidence" value="ECO:0007669"/>
    <property type="project" value="TreeGrafter"/>
</dbReference>
<evidence type="ECO:0000313" key="13">
    <source>
        <dbReference type="Proteomes" id="UP000281028"/>
    </source>
</evidence>
<dbReference type="Pfam" id="PF00107">
    <property type="entry name" value="ADH_zinc_N"/>
    <property type="match status" value="1"/>
</dbReference>
<dbReference type="InterPro" id="IPR013154">
    <property type="entry name" value="ADH-like_N"/>
</dbReference>
<dbReference type="InterPro" id="IPR049900">
    <property type="entry name" value="PKS_mFAS_DH"/>
</dbReference>
<dbReference type="InterPro" id="IPR014030">
    <property type="entry name" value="Ketoacyl_synth_N"/>
</dbReference>
<dbReference type="InterPro" id="IPR020807">
    <property type="entry name" value="PKS_DH"/>
</dbReference>
<dbReference type="CDD" id="cd00833">
    <property type="entry name" value="PKS"/>
    <property type="match status" value="1"/>
</dbReference>
<comment type="function">
    <text evidence="7">Involved in production of the polyketide antibiotic thailandamide.</text>
</comment>
<dbReference type="Pfam" id="PF00698">
    <property type="entry name" value="Acyl_transf_1"/>
    <property type="match status" value="1"/>
</dbReference>
<dbReference type="Gene3D" id="1.10.1200.10">
    <property type="entry name" value="ACP-like"/>
    <property type="match status" value="1"/>
</dbReference>
<dbReference type="Pfam" id="PF02801">
    <property type="entry name" value="Ketoacyl-synt_C"/>
    <property type="match status" value="1"/>
</dbReference>
<dbReference type="PANTHER" id="PTHR43775">
    <property type="entry name" value="FATTY ACID SYNTHASE"/>
    <property type="match status" value="1"/>
</dbReference>
<dbReference type="GO" id="GO:0005886">
    <property type="term" value="C:plasma membrane"/>
    <property type="evidence" value="ECO:0007669"/>
    <property type="project" value="TreeGrafter"/>
</dbReference>
<gene>
    <name evidence="12" type="ORF">ECE50_009330</name>
</gene>
<dbReference type="SMART" id="SM00822">
    <property type="entry name" value="PKS_KR"/>
    <property type="match status" value="1"/>
</dbReference>
<dbReference type="SUPFAM" id="SSF51735">
    <property type="entry name" value="NAD(P)-binding Rossmann-fold domains"/>
    <property type="match status" value="3"/>
</dbReference>
<dbReference type="Pfam" id="PF08659">
    <property type="entry name" value="KR"/>
    <property type="match status" value="1"/>
</dbReference>
<dbReference type="SMART" id="SM00827">
    <property type="entry name" value="PKS_AT"/>
    <property type="match status" value="1"/>
</dbReference>
<dbReference type="InterPro" id="IPR057326">
    <property type="entry name" value="KR_dom"/>
</dbReference>
<dbReference type="InterPro" id="IPR036291">
    <property type="entry name" value="NAD(P)-bd_dom_sf"/>
</dbReference>
<proteinExistence type="predicted"/>
<keyword evidence="5" id="KW-0511">Multifunctional enzyme</keyword>
<dbReference type="InterPro" id="IPR020843">
    <property type="entry name" value="ER"/>
</dbReference>
<protein>
    <submittedName>
        <fullName evidence="12">SDR family NAD(P)-dependent oxidoreductase</fullName>
    </submittedName>
</protein>
<dbReference type="InterPro" id="IPR016035">
    <property type="entry name" value="Acyl_Trfase/lysoPLipase"/>
</dbReference>
<dbReference type="Pfam" id="PF14765">
    <property type="entry name" value="PS-DH"/>
    <property type="match status" value="1"/>
</dbReference>
<dbReference type="InterPro" id="IPR013968">
    <property type="entry name" value="PKS_KR"/>
</dbReference>
<dbReference type="InterPro" id="IPR036736">
    <property type="entry name" value="ACP-like_sf"/>
</dbReference>
<dbReference type="PROSITE" id="PS52004">
    <property type="entry name" value="KS3_2"/>
    <property type="match status" value="1"/>
</dbReference>
<dbReference type="Proteomes" id="UP000281028">
    <property type="component" value="Unassembled WGS sequence"/>
</dbReference>
<dbReference type="SMART" id="SM00825">
    <property type="entry name" value="PKS_KS"/>
    <property type="match status" value="1"/>
</dbReference>
<dbReference type="EMBL" id="RIAR02000001">
    <property type="protein sequence ID" value="NSL87031.1"/>
    <property type="molecule type" value="Genomic_DNA"/>
</dbReference>
<dbReference type="OrthoDB" id="4317020at2"/>
<dbReference type="Gene3D" id="3.40.366.10">
    <property type="entry name" value="Malonyl-Coenzyme A Acyl Carrier Protein, domain 2"/>
    <property type="match status" value="1"/>
</dbReference>
<dbReference type="PROSITE" id="PS51257">
    <property type="entry name" value="PROKAR_LIPOPROTEIN"/>
    <property type="match status" value="1"/>
</dbReference>
<dbReference type="Gene3D" id="3.40.47.10">
    <property type="match status" value="1"/>
</dbReference>
<feature type="domain" description="Carrier" evidence="9">
    <location>
        <begin position="2034"/>
        <end position="2108"/>
    </location>
</feature>
<dbReference type="Gene3D" id="3.40.50.720">
    <property type="entry name" value="NAD(P)-binding Rossmann-like Domain"/>
    <property type="match status" value="3"/>
</dbReference>
<dbReference type="GO" id="GO:0071770">
    <property type="term" value="P:DIM/DIP cell wall layer assembly"/>
    <property type="evidence" value="ECO:0007669"/>
    <property type="project" value="TreeGrafter"/>
</dbReference>
<dbReference type="SMART" id="SM00823">
    <property type="entry name" value="PKS_PP"/>
    <property type="match status" value="1"/>
</dbReference>
<dbReference type="InterPro" id="IPR049552">
    <property type="entry name" value="PKS_DH_N"/>
</dbReference>
<dbReference type="Pfam" id="PF21089">
    <property type="entry name" value="PKS_DH_N"/>
    <property type="match status" value="1"/>
</dbReference>
<reference evidence="12" key="1">
    <citation type="submission" date="2020-05" db="EMBL/GenBank/DDBJ databases">
        <title>Chitinophaga laudate sp. nov., isolated from a tropical peat swamp.</title>
        <authorList>
            <person name="Goh C.B.S."/>
            <person name="Lee M.S."/>
            <person name="Parimannan S."/>
            <person name="Pasbakhsh P."/>
            <person name="Yule C.M."/>
            <person name="Rajandas H."/>
            <person name="Loke S."/>
            <person name="Croft L."/>
            <person name="Tan J.B.L."/>
        </authorList>
    </citation>
    <scope>NUCLEOTIDE SEQUENCE</scope>
    <source>
        <strain evidence="12">Mgbs1</strain>
    </source>
</reference>
<dbReference type="InterPro" id="IPR016039">
    <property type="entry name" value="Thiolase-like"/>
</dbReference>
<evidence type="ECO:0000256" key="4">
    <source>
        <dbReference type="ARBA" id="ARBA00022857"/>
    </source>
</evidence>
<keyword evidence="13" id="KW-1185">Reference proteome</keyword>
<dbReference type="SUPFAM" id="SSF52151">
    <property type="entry name" value="FabD/lysophospholipase-like"/>
    <property type="match status" value="1"/>
</dbReference>
<dbReference type="SUPFAM" id="SSF55048">
    <property type="entry name" value="Probable ACP-binding domain of malonyl-CoA ACP transacylase"/>
    <property type="match status" value="1"/>
</dbReference>
<dbReference type="CDD" id="cd08955">
    <property type="entry name" value="KR_2_FAS_SDR_x"/>
    <property type="match status" value="1"/>
</dbReference>
<organism evidence="12 13">
    <name type="scientific">Chitinophaga solisilvae</name>
    <dbReference type="NCBI Taxonomy" id="1233460"/>
    <lineage>
        <taxon>Bacteria</taxon>
        <taxon>Pseudomonadati</taxon>
        <taxon>Bacteroidota</taxon>
        <taxon>Chitinophagia</taxon>
        <taxon>Chitinophagales</taxon>
        <taxon>Chitinophagaceae</taxon>
        <taxon>Chitinophaga</taxon>
    </lineage>
</organism>
<dbReference type="GO" id="GO:0004312">
    <property type="term" value="F:fatty acid synthase activity"/>
    <property type="evidence" value="ECO:0007669"/>
    <property type="project" value="TreeGrafter"/>
</dbReference>
<dbReference type="SMART" id="SM00829">
    <property type="entry name" value="PKS_ER"/>
    <property type="match status" value="1"/>
</dbReference>
<comment type="caution">
    <text evidence="12">The sequence shown here is derived from an EMBL/GenBank/DDBJ whole genome shotgun (WGS) entry which is preliminary data.</text>
</comment>
<sequence>MENKVSIHSNSIAVIGMSCRFPGGADTLEKYWEILHGNMDVIDAIPAERWNIDQYYNEDSEIPGKIYTTEGGFLKNIDLFDASFFRITRVEAESMDPQYRVLLELSYEALENSNIKIESLLNSATGVYIGFQSADYYAMVNNNSSYALTGNMRSAGSGRISYAYGLQGPSIVIDSACASSLVAVNLACSDLRSGACNMAIAGSINLILSPEGHLEFCEMGALSPDCRCKAFDQAANGFVRSEGAGVVILKRYEDAIKDGDKIQAVIVGSAITCDGPGPGFTIPNAVAQGKAILKAMDQAGICADDIDYIEAHGTGTSVGDPLEMEGIALAFRDRTRPEKLWVGSAKTNIGHTEGASGMAGLIKVVLALQHNCIPGNLHFHHPSGAIPWQNIPVAIPANNINWLPGKKKRYAGINSFGLNGTNAHVIVMEAPVQKEELPETKGKEHPFMLLPISARDGQALKLLAEEYSQMIRNQEYAVPKIAAAAALCRSDLSHRLCVYGKDAASLYESLQDHLQGGLISNTAGTGKKVAFVFPGQGGQWIGMGNELIRKSAVFKQALMECDGAILEEGGWSVMEEINKDEANNRFGELNIIQPVLFAIEVSLARLWQSWGIKPDVVMGHSMGEVAAAYIGGVLTLKDAVAIICRRSSLALKLCGRGAMALIELSRMETEKILSGYETRASIAASNSPKTTIISGDIDAVEEILVSLTEQDIFSRLINVDFASHSPQMDALKEDMLTLLNGISPSKTCIPFYSTVADKFINGPECNADYWNDNIRNPVLFSQAVRHLLEEDDYLFIEIGPHPVLIPSIQQNIEHLAKPGIAAMATLRRDCSEMTEMLQNFCQAYTSGATVSWSGLYQQSKREIEDVRLPSYPWQHESFWMDEKTTKRINYRQLPGSHSFGGIQMNLVSAEEDKIFWESEISRYSYPYLSEHIVNNTVIFPGAAYVEYIICAAKESFPSTQYFLDEINFMKTLVLEDAIISIQLVFTVVNKEKIRFGFYCKEEDTVSADRKDWVLLAEGYIGLLTGSPGVSAARDGNMLSEHVSSAKHIYKEEFYDRIRKFGLQYGEKFRLITDIFISENVITGRVEAGQQLIRSSRDYIFHPVLLDACLQVICATAMDEYTTGEGLVVTSLKNYVHFEKVEITPVLLVKVEKKEFPAGMEGEHHVSIEIYNDKGELLSGIEEATVKNLDLIQQDDLSPLLYTKKWKKLEMPSPAQRQKHSWFIWAKEVNKPVTAIISQLTASGDRVIMVNSEKSLKEHLETDNGTIHKGVIYLDAAPEMDHSNPSLYVAEKCLGLLNIVHVLGQTSVQPRLVVITQGAQPVLPGEKEINPFGAPVWGLSHTIFHEFQEYDCTRFDLSLSPDENETKMLCSLLAAGNGDKAFAIRGNEVYVQRLTPISASDYKSRAIDRELIPASQVRFRFTTDAPGLIDDIYAKACARVSPGENEIEVEIKSNGLNFMNVLSALGIYPGQDYENTLLGIEFAGQVTQVGAGVADLVPGDKVMGFNFSSNALGNYTITQAAWVMKIPDSMDYLDAATIPVAYSTAYTALVMNLGLKKGERILIHNAAGGVGLAAIHIARTIGADIYATAGNDLKRKFLREIGIKYVMDSRSLEFVYQTNEYTNNEGVDAILSAQPGEMLVKNLELLRTGGRYCDIGKMSVYNSTKLDMSIFRKGITYSFLDMYTMGTSDMKMIKSVNAAVEKEVRSGGFPALPKNVFRAAHVKEGFTLMAQGDHIGKIVFDMTQLDFSVSRHDALFNENETYIVTGGMGALGITIAQWMVLNGAVHIVLTGRNEPSAAVAAIVASMNADGGRIVIMRGDISNYQSVEQMLNKVRSTLPPIKGIIHAAGVVDDSMLTEMDESRIIAPMLPKINGAWFLHRLTLQDDLRYFVLFSSAASIFGGVGQGNYVAANIFLDALSRIRQAEGLPVICINWGSISEIGMAAANEVRGKRLNKEGLGGVSRNTFLKLFGHILRNNLTDVIPMRFNPDEFILFNPSYLKDNLFEVLLKKKNKGNGNEAEWINELRACGTVEEARYIIEEKIKELLSFIIKKPASAIDSNVLFRDMGIDSLMLTQLRNRIQDFLGITIPLVAFNKHPRIKSVSAFIIGEYDVVKHRV</sequence>
<keyword evidence="1" id="KW-0596">Phosphopantetheine</keyword>
<evidence type="ECO:0000256" key="3">
    <source>
        <dbReference type="ARBA" id="ARBA00022679"/>
    </source>
</evidence>
<evidence type="ECO:0000256" key="1">
    <source>
        <dbReference type="ARBA" id="ARBA00022450"/>
    </source>
</evidence>
<dbReference type="CDD" id="cd05195">
    <property type="entry name" value="enoyl_red"/>
    <property type="match status" value="1"/>
</dbReference>
<feature type="region of interest" description="C-terminal hotdog fold" evidence="8">
    <location>
        <begin position="1045"/>
        <end position="1194"/>
    </location>
</feature>
<dbReference type="InterPro" id="IPR020841">
    <property type="entry name" value="PKS_Beta-ketoAc_synthase_dom"/>
</dbReference>
<dbReference type="InterPro" id="IPR001227">
    <property type="entry name" value="Ac_transferase_dom_sf"/>
</dbReference>
<dbReference type="GO" id="GO:0004315">
    <property type="term" value="F:3-oxoacyl-[acyl-carrier-protein] synthase activity"/>
    <property type="evidence" value="ECO:0007669"/>
    <property type="project" value="InterPro"/>
</dbReference>
<evidence type="ECO:0000259" key="11">
    <source>
        <dbReference type="PROSITE" id="PS52019"/>
    </source>
</evidence>
<evidence type="ECO:0000256" key="5">
    <source>
        <dbReference type="ARBA" id="ARBA00023268"/>
    </source>
</evidence>
<dbReference type="InterPro" id="IPR006162">
    <property type="entry name" value="Ppantetheine_attach_site"/>
</dbReference>
<dbReference type="GO" id="GO:0006633">
    <property type="term" value="P:fatty acid biosynthetic process"/>
    <property type="evidence" value="ECO:0007669"/>
    <property type="project" value="InterPro"/>
</dbReference>
<dbReference type="InterPro" id="IPR050091">
    <property type="entry name" value="PKS_NRPS_Biosynth_Enz"/>
</dbReference>
<feature type="active site" description="Proton donor; for dehydratase activity" evidence="8">
    <location>
        <position position="1106"/>
    </location>
</feature>
<dbReference type="InterPro" id="IPR018201">
    <property type="entry name" value="Ketoacyl_synth_AS"/>
</dbReference>
<feature type="domain" description="PKS/mFAS DH" evidence="11">
    <location>
        <begin position="897"/>
        <end position="1194"/>
    </location>
</feature>
<dbReference type="Pfam" id="PF00550">
    <property type="entry name" value="PP-binding"/>
    <property type="match status" value="1"/>
</dbReference>
<dbReference type="PANTHER" id="PTHR43775:SF37">
    <property type="entry name" value="SI:DKEY-61P9.11"/>
    <property type="match status" value="1"/>
</dbReference>
<dbReference type="InterPro" id="IPR042104">
    <property type="entry name" value="PKS_dehydratase_sf"/>
</dbReference>
<evidence type="ECO:0000256" key="2">
    <source>
        <dbReference type="ARBA" id="ARBA00022553"/>
    </source>
</evidence>
<keyword evidence="6" id="KW-0012">Acyltransferase</keyword>
<dbReference type="Gene3D" id="3.90.180.10">
    <property type="entry name" value="Medium-chain alcohol dehydrogenases, catalytic domain"/>
    <property type="match status" value="1"/>
</dbReference>
<dbReference type="InterPro" id="IPR014031">
    <property type="entry name" value="Ketoacyl_synth_C"/>
</dbReference>
<evidence type="ECO:0000259" key="9">
    <source>
        <dbReference type="PROSITE" id="PS50075"/>
    </source>
</evidence>
<feature type="region of interest" description="N-terminal hotdog fold" evidence="8">
    <location>
        <begin position="897"/>
        <end position="1027"/>
    </location>
</feature>
<dbReference type="InterPro" id="IPR011032">
    <property type="entry name" value="GroES-like_sf"/>
</dbReference>
<dbReference type="SMART" id="SM00826">
    <property type="entry name" value="PKS_DH"/>
    <property type="match status" value="1"/>
</dbReference>
<evidence type="ECO:0000259" key="10">
    <source>
        <dbReference type="PROSITE" id="PS52004"/>
    </source>
</evidence>
<dbReference type="PROSITE" id="PS00012">
    <property type="entry name" value="PHOSPHOPANTETHEINE"/>
    <property type="match status" value="1"/>
</dbReference>
<dbReference type="Gene3D" id="3.10.129.110">
    <property type="entry name" value="Polyketide synthase dehydratase"/>
    <property type="match status" value="1"/>
</dbReference>
<dbReference type="FunFam" id="3.40.47.10:FF:000019">
    <property type="entry name" value="Polyketide synthase type I"/>
    <property type="match status" value="1"/>
</dbReference>
<feature type="domain" description="Ketosynthase family 3 (KS3)" evidence="10">
    <location>
        <begin position="9"/>
        <end position="429"/>
    </location>
</feature>
<keyword evidence="3" id="KW-0808">Transferase</keyword>
<dbReference type="SUPFAM" id="SSF50129">
    <property type="entry name" value="GroES-like"/>
    <property type="match status" value="1"/>
</dbReference>
<dbReference type="InterPro" id="IPR020806">
    <property type="entry name" value="PKS_PP-bd"/>
</dbReference>
<dbReference type="Pfam" id="PF16197">
    <property type="entry name" value="KAsynt_C_assoc"/>
    <property type="match status" value="1"/>
</dbReference>
<dbReference type="PROSITE" id="PS52019">
    <property type="entry name" value="PKS_MFAS_DH"/>
    <property type="match status" value="1"/>
</dbReference>
<dbReference type="SUPFAM" id="SSF47336">
    <property type="entry name" value="ACP-like"/>
    <property type="match status" value="1"/>
</dbReference>